<dbReference type="EMBL" id="BONU01000013">
    <property type="protein sequence ID" value="GIG74020.1"/>
    <property type="molecule type" value="Genomic_DNA"/>
</dbReference>
<feature type="transmembrane region" description="Helical" evidence="1">
    <location>
        <begin position="33"/>
        <end position="51"/>
    </location>
</feature>
<evidence type="ECO:0000313" key="3">
    <source>
        <dbReference type="Proteomes" id="UP000653674"/>
    </source>
</evidence>
<keyword evidence="1" id="KW-0812">Transmembrane</keyword>
<feature type="transmembrane region" description="Helical" evidence="1">
    <location>
        <begin position="63"/>
        <end position="82"/>
    </location>
</feature>
<protein>
    <submittedName>
        <fullName evidence="2">Uncharacterized protein</fullName>
    </submittedName>
</protein>
<keyword evidence="1" id="KW-0472">Membrane</keyword>
<name>A0A8J3LVG4_9ACTN</name>
<gene>
    <name evidence="2" type="ORF">Pfl04_24240</name>
</gene>
<accession>A0A8J3LVG4</accession>
<keyword evidence="3" id="KW-1185">Reference proteome</keyword>
<evidence type="ECO:0000256" key="1">
    <source>
        <dbReference type="SAM" id="Phobius"/>
    </source>
</evidence>
<dbReference type="RefSeq" id="WP_168079060.1">
    <property type="nucleotide sequence ID" value="NZ_BAAAQJ010000020.1"/>
</dbReference>
<dbReference type="Proteomes" id="UP000653674">
    <property type="component" value="Unassembled WGS sequence"/>
</dbReference>
<organism evidence="2 3">
    <name type="scientific">Planosporangium flavigriseum</name>
    <dbReference type="NCBI Taxonomy" id="373681"/>
    <lineage>
        <taxon>Bacteria</taxon>
        <taxon>Bacillati</taxon>
        <taxon>Actinomycetota</taxon>
        <taxon>Actinomycetes</taxon>
        <taxon>Micromonosporales</taxon>
        <taxon>Micromonosporaceae</taxon>
        <taxon>Planosporangium</taxon>
    </lineage>
</organism>
<sequence>MSPAYPGTVTSEEVDRATTTIAGDGLLATLAPIWQIVIGGCVLVCLVAASVRLARRGRSRMTTALLVTAAAVVSLAVIGVLTSGR</sequence>
<reference evidence="2" key="1">
    <citation type="submission" date="2021-01" db="EMBL/GenBank/DDBJ databases">
        <title>Whole genome shotgun sequence of Planosporangium flavigriseum NBRC 105377.</title>
        <authorList>
            <person name="Komaki H."/>
            <person name="Tamura T."/>
        </authorList>
    </citation>
    <scope>NUCLEOTIDE SEQUENCE</scope>
    <source>
        <strain evidence="2">NBRC 105377</strain>
    </source>
</reference>
<dbReference type="AlphaFoldDB" id="A0A8J3LVG4"/>
<proteinExistence type="predicted"/>
<evidence type="ECO:0000313" key="2">
    <source>
        <dbReference type="EMBL" id="GIG74020.1"/>
    </source>
</evidence>
<comment type="caution">
    <text evidence="2">The sequence shown here is derived from an EMBL/GenBank/DDBJ whole genome shotgun (WGS) entry which is preliminary data.</text>
</comment>
<keyword evidence="1" id="KW-1133">Transmembrane helix</keyword>